<keyword evidence="3 9" id="KW-0812">Transmembrane</keyword>
<evidence type="ECO:0000313" key="12">
    <source>
        <dbReference type="Proteomes" id="UP000789595"/>
    </source>
</evidence>
<evidence type="ECO:0000256" key="2">
    <source>
        <dbReference type="ARBA" id="ARBA00006859"/>
    </source>
</evidence>
<dbReference type="Proteomes" id="UP000789595">
    <property type="component" value="Unassembled WGS sequence"/>
</dbReference>
<dbReference type="PANTHER" id="PTHR12174">
    <property type="entry name" value="SIGNAL PEPTIDE PEPTIDASE"/>
    <property type="match status" value="1"/>
</dbReference>
<evidence type="ECO:0000256" key="6">
    <source>
        <dbReference type="ARBA" id="ARBA00022989"/>
    </source>
</evidence>
<keyword evidence="6 9" id="KW-1133">Transmembrane helix</keyword>
<sequence length="397" mass="42912">MPKPTPANLAAFALLALHASSLLTIPPLAVNVVVTATAIVYLGCRKGLKLLPGAKAKAAKGKSAAPQETVTLSATEAWQFPLYGSLALCGMYGLIKLLGKKVLNYILLAYFLGIGLVAVEQLLEAEASRFFKKAARSRKRRGRVVTLPRVIASIAEQATVDLRVNTLQQVCWGVTIILMVAYACTKHWLLNNLIAVSLCIGGIESISIGSTKTAALLLALLFVYDITWVFGTDVMVTVAKGIDGPVKLLFRRSFDDAEKNFSMLGLGDVVVPGLFLALLLRFDVAQKRRGRPFFRFTLLAYSLGLAVTLYVMFRFDAAQPALLYLVPSCLGAAAFVGLCRGEFSQFVSYSEEEDATASVASPRKPRARSPKRAASPKRAKSPKRAASPRRSTRIASQ</sequence>
<feature type="region of interest" description="Disordered" evidence="8">
    <location>
        <begin position="352"/>
        <end position="397"/>
    </location>
</feature>
<dbReference type="GO" id="GO:0033619">
    <property type="term" value="P:membrane protein proteolysis"/>
    <property type="evidence" value="ECO:0007669"/>
    <property type="project" value="TreeGrafter"/>
</dbReference>
<feature type="transmembrane region" description="Helical" evidence="9">
    <location>
        <begin position="213"/>
        <end position="231"/>
    </location>
</feature>
<dbReference type="Pfam" id="PF04258">
    <property type="entry name" value="Peptidase_A22B"/>
    <property type="match status" value="1"/>
</dbReference>
<feature type="chain" id="PRO_5035276922" description="Signal peptide peptidase" evidence="10">
    <location>
        <begin position="25"/>
        <end position="397"/>
    </location>
</feature>
<feature type="transmembrane region" description="Helical" evidence="9">
    <location>
        <begin position="292"/>
        <end position="315"/>
    </location>
</feature>
<evidence type="ECO:0000256" key="4">
    <source>
        <dbReference type="ARBA" id="ARBA00022801"/>
    </source>
</evidence>
<dbReference type="InterPro" id="IPR006639">
    <property type="entry name" value="Preselin/SPP"/>
</dbReference>
<comment type="caution">
    <text evidence="11">The sequence shown here is derived from an EMBL/GenBank/DDBJ whole genome shotgun (WGS) entry which is preliminary data.</text>
</comment>
<feature type="transmembrane region" description="Helical" evidence="9">
    <location>
        <begin position="102"/>
        <end position="123"/>
    </location>
</feature>
<evidence type="ECO:0000256" key="9">
    <source>
        <dbReference type="SAM" id="Phobius"/>
    </source>
</evidence>
<feature type="compositionally biased region" description="Basic residues" evidence="8">
    <location>
        <begin position="363"/>
        <end position="397"/>
    </location>
</feature>
<feature type="transmembrane region" description="Helical" evidence="9">
    <location>
        <begin position="261"/>
        <end position="280"/>
    </location>
</feature>
<evidence type="ECO:0000313" key="11">
    <source>
        <dbReference type="EMBL" id="CAH0369254.1"/>
    </source>
</evidence>
<keyword evidence="10" id="KW-0732">Signal</keyword>
<evidence type="ECO:0000256" key="3">
    <source>
        <dbReference type="ARBA" id="ARBA00022692"/>
    </source>
</evidence>
<feature type="transmembrane region" description="Helical" evidence="9">
    <location>
        <begin position="188"/>
        <end position="206"/>
    </location>
</feature>
<dbReference type="SMART" id="SM00730">
    <property type="entry name" value="PSN"/>
    <property type="match status" value="1"/>
</dbReference>
<dbReference type="GO" id="GO:0006465">
    <property type="term" value="P:signal peptide processing"/>
    <property type="evidence" value="ECO:0007669"/>
    <property type="project" value="TreeGrafter"/>
</dbReference>
<keyword evidence="5" id="KW-0256">Endoplasmic reticulum</keyword>
<comment type="similarity">
    <text evidence="2">Belongs to the peptidase A22B family.</text>
</comment>
<dbReference type="AlphaFoldDB" id="A0A8J2SJN2"/>
<protein>
    <recommendedName>
        <fullName evidence="13">Signal peptide peptidase</fullName>
    </recommendedName>
</protein>
<evidence type="ECO:0000256" key="7">
    <source>
        <dbReference type="ARBA" id="ARBA00023136"/>
    </source>
</evidence>
<feature type="signal peptide" evidence="10">
    <location>
        <begin position="1"/>
        <end position="24"/>
    </location>
</feature>
<evidence type="ECO:0000256" key="10">
    <source>
        <dbReference type="SAM" id="SignalP"/>
    </source>
</evidence>
<name>A0A8J2SJN2_9STRA</name>
<keyword evidence="7 9" id="KW-0472">Membrane</keyword>
<dbReference type="GO" id="GO:0098554">
    <property type="term" value="C:cytoplasmic side of endoplasmic reticulum membrane"/>
    <property type="evidence" value="ECO:0007669"/>
    <property type="project" value="TreeGrafter"/>
</dbReference>
<evidence type="ECO:0000256" key="1">
    <source>
        <dbReference type="ARBA" id="ARBA00004477"/>
    </source>
</evidence>
<dbReference type="PANTHER" id="PTHR12174:SF23">
    <property type="entry name" value="MINOR HISTOCOMPATIBILITY ANTIGEN H13"/>
    <property type="match status" value="1"/>
</dbReference>
<accession>A0A8J2SJN2</accession>
<keyword evidence="4" id="KW-0378">Hydrolase</keyword>
<keyword evidence="12" id="KW-1185">Reference proteome</keyword>
<gene>
    <name evidence="11" type="ORF">PECAL_2P23710</name>
</gene>
<dbReference type="EMBL" id="CAKKNE010000002">
    <property type="protein sequence ID" value="CAH0369254.1"/>
    <property type="molecule type" value="Genomic_DNA"/>
</dbReference>
<evidence type="ECO:0000256" key="5">
    <source>
        <dbReference type="ARBA" id="ARBA00022824"/>
    </source>
</evidence>
<dbReference type="GO" id="GO:0098553">
    <property type="term" value="C:lumenal side of endoplasmic reticulum membrane"/>
    <property type="evidence" value="ECO:0007669"/>
    <property type="project" value="TreeGrafter"/>
</dbReference>
<dbReference type="OrthoDB" id="29661at2759"/>
<comment type="subcellular location">
    <subcellularLocation>
        <location evidence="1">Endoplasmic reticulum membrane</location>
        <topology evidence="1">Multi-pass membrane protein</topology>
    </subcellularLocation>
</comment>
<dbReference type="GO" id="GO:0042500">
    <property type="term" value="F:aspartic endopeptidase activity, intramembrane cleaving"/>
    <property type="evidence" value="ECO:0007669"/>
    <property type="project" value="InterPro"/>
</dbReference>
<evidence type="ECO:0008006" key="13">
    <source>
        <dbReference type="Google" id="ProtNLM"/>
    </source>
</evidence>
<evidence type="ECO:0000256" key="8">
    <source>
        <dbReference type="SAM" id="MobiDB-lite"/>
    </source>
</evidence>
<proteinExistence type="inferred from homology"/>
<feature type="transmembrane region" description="Helical" evidence="9">
    <location>
        <begin position="321"/>
        <end position="339"/>
    </location>
</feature>
<dbReference type="InterPro" id="IPR007369">
    <property type="entry name" value="Peptidase_A22B_SPP"/>
</dbReference>
<organism evidence="11 12">
    <name type="scientific">Pelagomonas calceolata</name>
    <dbReference type="NCBI Taxonomy" id="35677"/>
    <lineage>
        <taxon>Eukaryota</taxon>
        <taxon>Sar</taxon>
        <taxon>Stramenopiles</taxon>
        <taxon>Ochrophyta</taxon>
        <taxon>Pelagophyceae</taxon>
        <taxon>Pelagomonadales</taxon>
        <taxon>Pelagomonadaceae</taxon>
        <taxon>Pelagomonas</taxon>
    </lineage>
</organism>
<reference evidence="11" key="1">
    <citation type="submission" date="2021-11" db="EMBL/GenBank/DDBJ databases">
        <authorList>
            <consortium name="Genoscope - CEA"/>
            <person name="William W."/>
        </authorList>
    </citation>
    <scope>NUCLEOTIDE SEQUENCE</scope>
</reference>